<name>A0A5C8PSS0_9HYPH</name>
<evidence type="ECO:0000313" key="1">
    <source>
        <dbReference type="EMBL" id="TXL80400.1"/>
    </source>
</evidence>
<accession>A0A5C8PSS0</accession>
<dbReference type="Pfam" id="PF05973">
    <property type="entry name" value="Gp49"/>
    <property type="match status" value="1"/>
</dbReference>
<dbReference type="NCBIfam" id="TIGR02683">
    <property type="entry name" value="upstrm_HI1419"/>
    <property type="match status" value="1"/>
</dbReference>
<dbReference type="InterPro" id="IPR009241">
    <property type="entry name" value="HigB-like"/>
</dbReference>
<dbReference type="AlphaFoldDB" id="A0A5C8PSS0"/>
<organism evidence="1 2">
    <name type="scientific">Vineibacter terrae</name>
    <dbReference type="NCBI Taxonomy" id="2586908"/>
    <lineage>
        <taxon>Bacteria</taxon>
        <taxon>Pseudomonadati</taxon>
        <taxon>Pseudomonadota</taxon>
        <taxon>Alphaproteobacteria</taxon>
        <taxon>Hyphomicrobiales</taxon>
        <taxon>Vineibacter</taxon>
    </lineage>
</organism>
<proteinExistence type="predicted"/>
<dbReference type="InterPro" id="IPR014056">
    <property type="entry name" value="TypeIITA-like_toxin_pred"/>
</dbReference>
<sequence>MIEVRKTDEFAQWLDGLRDGDARAKIDARLLRLSLGNPGDVKSVGGRVSEVRVDHGPGYRVYFTRRGMKIVVLLCGGDKRTQAADIKRARDMVARLD</sequence>
<dbReference type="PANTHER" id="PTHR41791:SF1">
    <property type="entry name" value="SSL7039 PROTEIN"/>
    <property type="match status" value="1"/>
</dbReference>
<dbReference type="PIRSF" id="PIRSF028744">
    <property type="entry name" value="Addict_mod_HI1419"/>
    <property type="match status" value="1"/>
</dbReference>
<dbReference type="PANTHER" id="PTHR41791">
    <property type="entry name" value="SSL7039 PROTEIN"/>
    <property type="match status" value="1"/>
</dbReference>
<comment type="caution">
    <text evidence="1">The sequence shown here is derived from an EMBL/GenBank/DDBJ whole genome shotgun (WGS) entry which is preliminary data.</text>
</comment>
<dbReference type="OrthoDB" id="5296237at2"/>
<dbReference type="EMBL" id="VDUZ01000004">
    <property type="protein sequence ID" value="TXL80400.1"/>
    <property type="molecule type" value="Genomic_DNA"/>
</dbReference>
<gene>
    <name evidence="1" type="ORF">FHP25_05055</name>
</gene>
<protein>
    <submittedName>
        <fullName evidence="1">Type II toxin-antitoxin system RelE/ParE family toxin</fullName>
    </submittedName>
</protein>
<evidence type="ECO:0000313" key="2">
    <source>
        <dbReference type="Proteomes" id="UP000321638"/>
    </source>
</evidence>
<dbReference type="Proteomes" id="UP000321638">
    <property type="component" value="Unassembled WGS sequence"/>
</dbReference>
<reference evidence="1 2" key="1">
    <citation type="submission" date="2019-06" db="EMBL/GenBank/DDBJ databases">
        <title>New taxonomy in bacterial strain CC-CFT640, isolated from vineyard.</title>
        <authorList>
            <person name="Lin S.-Y."/>
            <person name="Tsai C.-F."/>
            <person name="Young C.-C."/>
        </authorList>
    </citation>
    <scope>NUCLEOTIDE SEQUENCE [LARGE SCALE GENOMIC DNA]</scope>
    <source>
        <strain evidence="1 2">CC-CFT640</strain>
    </source>
</reference>
<dbReference type="RefSeq" id="WP_147845815.1">
    <property type="nucleotide sequence ID" value="NZ_VDUZ01000004.1"/>
</dbReference>
<keyword evidence="2" id="KW-1185">Reference proteome</keyword>